<name>A0A382JC21_9ZZZZ</name>
<sequence>MRLNSPKSIFCFFYKGLSKSLVLGIILSTIFTHHLYADVTHTAVVNGGNVVGSPKLYFNSTNTSITVTIIINDTGTPDETIYERGEANLLIEWEESGARPDPVDGNEGAWDASDKFSTASLSTFTNATATITFTASNINDGAINSGAEGDGHMLKVWLTSAHGDSANSKIVGPVTFAVGSTDYFVYDQTNPSG</sequence>
<dbReference type="EMBL" id="UINC01073210">
    <property type="protein sequence ID" value="SVC09416.1"/>
    <property type="molecule type" value="Genomic_DNA"/>
</dbReference>
<feature type="non-terminal residue" evidence="1">
    <location>
        <position position="193"/>
    </location>
</feature>
<dbReference type="AlphaFoldDB" id="A0A382JC21"/>
<organism evidence="1">
    <name type="scientific">marine metagenome</name>
    <dbReference type="NCBI Taxonomy" id="408172"/>
    <lineage>
        <taxon>unclassified sequences</taxon>
        <taxon>metagenomes</taxon>
        <taxon>ecological metagenomes</taxon>
    </lineage>
</organism>
<protein>
    <submittedName>
        <fullName evidence="1">Uncharacterized protein</fullName>
    </submittedName>
</protein>
<reference evidence="1" key="1">
    <citation type="submission" date="2018-05" db="EMBL/GenBank/DDBJ databases">
        <authorList>
            <person name="Lanie J.A."/>
            <person name="Ng W.-L."/>
            <person name="Kazmierczak K.M."/>
            <person name="Andrzejewski T.M."/>
            <person name="Davidsen T.M."/>
            <person name="Wayne K.J."/>
            <person name="Tettelin H."/>
            <person name="Glass J.I."/>
            <person name="Rusch D."/>
            <person name="Podicherti R."/>
            <person name="Tsui H.-C.T."/>
            <person name="Winkler M.E."/>
        </authorList>
    </citation>
    <scope>NUCLEOTIDE SEQUENCE</scope>
</reference>
<gene>
    <name evidence="1" type="ORF">METZ01_LOCUS262270</name>
</gene>
<accession>A0A382JC21</accession>
<proteinExistence type="predicted"/>
<evidence type="ECO:0000313" key="1">
    <source>
        <dbReference type="EMBL" id="SVC09416.1"/>
    </source>
</evidence>